<dbReference type="GO" id="GO:0004176">
    <property type="term" value="F:ATP-dependent peptidase activity"/>
    <property type="evidence" value="ECO:0007669"/>
    <property type="project" value="InterPro"/>
</dbReference>
<sequence>MMVEEPIKASVSTEEDKLFLYGTIGDAWDGVTLEYVRRMSSRLDKTKLTVHINSYGGDATEGVAIRNYIKSTFDEVDVVIDGIAASAASVIATCGNTLTMPSGTTFMIHNPWAYVIGNKSDLQKEIGALESLEQSYRDIYMERFNGTEDELGELMENESWLTAEQAETFGFATKTVKDGDSVESQDNLLIASLLNKYSAKADDTKAEENSANDELVDVEESDEDEDEELTEESTENKPNAFLSNLVKTFNV</sequence>
<evidence type="ECO:0000256" key="6">
    <source>
        <dbReference type="RuleBase" id="RU003567"/>
    </source>
</evidence>
<evidence type="ECO:0000256" key="1">
    <source>
        <dbReference type="ARBA" id="ARBA00007039"/>
    </source>
</evidence>
<keyword evidence="2" id="KW-0963">Cytoplasm</keyword>
<dbReference type="GO" id="GO:0051117">
    <property type="term" value="F:ATPase binding"/>
    <property type="evidence" value="ECO:0007669"/>
    <property type="project" value="TreeGrafter"/>
</dbReference>
<dbReference type="RefSeq" id="WP_083067621.1">
    <property type="nucleotide sequence ID" value="NZ_NBTM02000001.1"/>
</dbReference>
<dbReference type="PANTHER" id="PTHR10381:SF70">
    <property type="entry name" value="ATP-DEPENDENT CLP PROTEASE PROTEOLYTIC SUBUNIT"/>
    <property type="match status" value="1"/>
</dbReference>
<accession>A0A2J9PKH7</accession>
<evidence type="ECO:0000256" key="5">
    <source>
        <dbReference type="ARBA" id="ARBA00022825"/>
    </source>
</evidence>
<dbReference type="GO" id="GO:0006515">
    <property type="term" value="P:protein quality control for misfolded or incompletely synthesized proteins"/>
    <property type="evidence" value="ECO:0007669"/>
    <property type="project" value="TreeGrafter"/>
</dbReference>
<evidence type="ECO:0000256" key="3">
    <source>
        <dbReference type="ARBA" id="ARBA00022670"/>
    </source>
</evidence>
<gene>
    <name evidence="8" type="ORF">A6J77_000605</name>
</gene>
<dbReference type="Proteomes" id="UP000192813">
    <property type="component" value="Unassembled WGS sequence"/>
</dbReference>
<dbReference type="NCBIfam" id="NF045542">
    <property type="entry name" value="Clp_rel_HeadMat"/>
    <property type="match status" value="1"/>
</dbReference>
<dbReference type="PRINTS" id="PR00127">
    <property type="entry name" value="CLPPROTEASEP"/>
</dbReference>
<comment type="caution">
    <text evidence="8">The sequence shown here is derived from an EMBL/GenBank/DDBJ whole genome shotgun (WGS) entry which is preliminary data.</text>
</comment>
<dbReference type="SUPFAM" id="SSF52096">
    <property type="entry name" value="ClpP/crotonase"/>
    <property type="match status" value="1"/>
</dbReference>
<dbReference type="InterPro" id="IPR001907">
    <property type="entry name" value="ClpP"/>
</dbReference>
<evidence type="ECO:0000256" key="7">
    <source>
        <dbReference type="SAM" id="MobiDB-lite"/>
    </source>
</evidence>
<feature type="region of interest" description="Disordered" evidence="7">
    <location>
        <begin position="201"/>
        <end position="241"/>
    </location>
</feature>
<organism evidence="8 9">
    <name type="scientific">Aerococcus viridans</name>
    <dbReference type="NCBI Taxonomy" id="1377"/>
    <lineage>
        <taxon>Bacteria</taxon>
        <taxon>Bacillati</taxon>
        <taxon>Bacillota</taxon>
        <taxon>Bacilli</taxon>
        <taxon>Lactobacillales</taxon>
        <taxon>Aerococcaceae</taxon>
        <taxon>Aerococcus</taxon>
    </lineage>
</organism>
<dbReference type="CDD" id="cd07016">
    <property type="entry name" value="S14_ClpP_1"/>
    <property type="match status" value="1"/>
</dbReference>
<dbReference type="EMBL" id="NBTM02000001">
    <property type="protein sequence ID" value="PNL90845.1"/>
    <property type="molecule type" value="Genomic_DNA"/>
</dbReference>
<dbReference type="PANTHER" id="PTHR10381">
    <property type="entry name" value="ATP-DEPENDENT CLP PROTEASE PROTEOLYTIC SUBUNIT"/>
    <property type="match status" value="1"/>
</dbReference>
<dbReference type="Pfam" id="PF00574">
    <property type="entry name" value="CLP_protease"/>
    <property type="match status" value="1"/>
</dbReference>
<dbReference type="GO" id="GO:0009368">
    <property type="term" value="C:endopeptidase Clp complex"/>
    <property type="evidence" value="ECO:0007669"/>
    <property type="project" value="TreeGrafter"/>
</dbReference>
<dbReference type="GO" id="GO:0004252">
    <property type="term" value="F:serine-type endopeptidase activity"/>
    <property type="evidence" value="ECO:0007669"/>
    <property type="project" value="InterPro"/>
</dbReference>
<proteinExistence type="inferred from homology"/>
<feature type="compositionally biased region" description="Acidic residues" evidence="7">
    <location>
        <begin position="210"/>
        <end position="233"/>
    </location>
</feature>
<comment type="similarity">
    <text evidence="1 6">Belongs to the peptidase S14 family.</text>
</comment>
<evidence type="ECO:0000313" key="8">
    <source>
        <dbReference type="EMBL" id="PNL90845.1"/>
    </source>
</evidence>
<evidence type="ECO:0000256" key="4">
    <source>
        <dbReference type="ARBA" id="ARBA00022801"/>
    </source>
</evidence>
<reference evidence="9" key="1">
    <citation type="submission" date="2017-12" db="EMBL/GenBank/DDBJ databases">
        <title>FDA dAtabase for Regulatory Grade micrObial Sequences (FDA-ARGOS): Supporting development and validation of Infectious Disease Dx tests.</title>
        <authorList>
            <person name="Hoffmann M."/>
            <person name="Allard M."/>
            <person name="Evans P."/>
            <person name="Brown E."/>
            <person name="Tallon L."/>
            <person name="Sadzewicz L."/>
            <person name="Sengamalay N."/>
            <person name="Ott S."/>
            <person name="Godinez A."/>
            <person name="Nagaraj S."/>
            <person name="Vavikolanu K."/>
            <person name="Aluvathingal J."/>
            <person name="Nadendla S."/>
            <person name="Sichtig H."/>
        </authorList>
    </citation>
    <scope>NUCLEOTIDE SEQUENCE [LARGE SCALE GENOMIC DNA]</scope>
    <source>
        <strain evidence="9">FDAARGOS_249</strain>
    </source>
</reference>
<dbReference type="AlphaFoldDB" id="A0A2J9PKH7"/>
<protein>
    <recommendedName>
        <fullName evidence="6">ATP-dependent Clp protease proteolytic subunit</fullName>
    </recommendedName>
</protein>
<keyword evidence="3 8" id="KW-0645">Protease</keyword>
<keyword evidence="5" id="KW-0720">Serine protease</keyword>
<dbReference type="InterPro" id="IPR023562">
    <property type="entry name" value="ClpP/TepA"/>
</dbReference>
<dbReference type="InterPro" id="IPR029045">
    <property type="entry name" value="ClpP/crotonase-like_dom_sf"/>
</dbReference>
<name>A0A2J9PKH7_9LACT</name>
<evidence type="ECO:0000256" key="2">
    <source>
        <dbReference type="ARBA" id="ARBA00022490"/>
    </source>
</evidence>
<dbReference type="Gene3D" id="3.90.226.10">
    <property type="entry name" value="2-enoyl-CoA Hydratase, Chain A, domain 1"/>
    <property type="match status" value="1"/>
</dbReference>
<evidence type="ECO:0000313" key="9">
    <source>
        <dbReference type="Proteomes" id="UP000192813"/>
    </source>
</evidence>
<keyword evidence="4" id="KW-0378">Hydrolase</keyword>